<dbReference type="AlphaFoldDB" id="A0A6L9Y891"/>
<dbReference type="Gene3D" id="3.40.1590.10">
    <property type="entry name" value="NMB0488-like"/>
    <property type="match status" value="1"/>
</dbReference>
<comment type="caution">
    <text evidence="1">The sequence shown here is derived from an EMBL/GenBank/DDBJ whole genome shotgun (WGS) entry which is preliminary data.</text>
</comment>
<sequence length="167" mass="19673">MKKSQMIQIRKTKEFILITSYLNAGISVSDPEQEFIYHPIDISDEELGAYVKQKLTESRDIPYEQFYELYQSNTIHNLTKTLEKEMMLLYGYKNRKAIYKNMRFMTIESDKDKMVIIPHHQDSLDGSTTISNEDNTMLSFTYDKTISDKDLGIAVREAFNYCTSIYW</sequence>
<keyword evidence="2" id="KW-1185">Reference proteome</keyword>
<dbReference type="Proteomes" id="UP000477651">
    <property type="component" value="Unassembled WGS sequence"/>
</dbReference>
<proteinExistence type="predicted"/>
<dbReference type="Pfam" id="PF07262">
    <property type="entry name" value="CdiI"/>
    <property type="match status" value="1"/>
</dbReference>
<gene>
    <name evidence="1" type="ORF">F9B74_09975</name>
</gene>
<dbReference type="CDD" id="cd13445">
    <property type="entry name" value="CDI_inhibitor_EC869_like"/>
    <property type="match status" value="1"/>
</dbReference>
<dbReference type="RefSeq" id="WP_163765063.1">
    <property type="nucleotide sequence ID" value="NZ_JAAGYR010000026.1"/>
</dbReference>
<evidence type="ECO:0000313" key="1">
    <source>
        <dbReference type="EMBL" id="NEN76631.1"/>
    </source>
</evidence>
<protein>
    <submittedName>
        <fullName evidence="1">CdiI family contact-dependent growth inhibition immunity protein</fullName>
    </submittedName>
</protein>
<dbReference type="InterPro" id="IPR037891">
    <property type="entry name" value="Cdil-like_sf"/>
</dbReference>
<dbReference type="EMBL" id="JAAGYR010000026">
    <property type="protein sequence ID" value="NEN76631.1"/>
    <property type="molecule type" value="Genomic_DNA"/>
</dbReference>
<evidence type="ECO:0000313" key="2">
    <source>
        <dbReference type="Proteomes" id="UP000477651"/>
    </source>
</evidence>
<accession>A0A6L9Y891</accession>
<reference evidence="1 2" key="1">
    <citation type="submission" date="2020-02" db="EMBL/GenBank/DDBJ databases">
        <title>Pelistega sp. NLN82 were isolated from wild rodents of the Hainan Island.</title>
        <authorList>
            <person name="Niu N."/>
            <person name="Zhou J."/>
        </authorList>
    </citation>
    <scope>NUCLEOTIDE SEQUENCE [LARGE SCALE GENOMIC DNA]</scope>
    <source>
        <strain evidence="1 2">NLN82</strain>
    </source>
</reference>
<name>A0A6L9Y891_9BURK</name>
<dbReference type="SUPFAM" id="SSF160207">
    <property type="entry name" value="NMB0488-like"/>
    <property type="match status" value="1"/>
</dbReference>
<organism evidence="1 2">
    <name type="scientific">Pelistega ratti</name>
    <dbReference type="NCBI Taxonomy" id="2652177"/>
    <lineage>
        <taxon>Bacteria</taxon>
        <taxon>Pseudomonadati</taxon>
        <taxon>Pseudomonadota</taxon>
        <taxon>Betaproteobacteria</taxon>
        <taxon>Burkholderiales</taxon>
        <taxon>Alcaligenaceae</taxon>
        <taxon>Pelistega</taxon>
    </lineage>
</organism>
<dbReference type="InterPro" id="IPR009888">
    <property type="entry name" value="CdiI_Proteobact"/>
</dbReference>